<sequence>MEQLMKSLHIFFTYLNELNLKWHNNIEKAAKPLNAFRNQAEQLRLVKKFEDNDDNAELPNLKSRLISKIKLGVEEELSLLKEILKEFEISNKDLKKKLVFVEQRCEAVETEAMLRGTATQPAPYLMVEWAEDAWRLYHAFYIQIYGALRCLNCEDEDSVVRFQTAFQEDAKMKCHIERMLAYTKFFVEGF</sequence>
<dbReference type="Pfam" id="PF15011">
    <property type="entry name" value="CA109-like"/>
    <property type="match status" value="1"/>
</dbReference>
<accession>A0A067QNH5</accession>
<protein>
    <submittedName>
        <fullName evidence="2">Uncharacterized protein</fullName>
    </submittedName>
</protein>
<dbReference type="eggNOG" id="ENOG502SDMS">
    <property type="taxonomic scope" value="Eukaryota"/>
</dbReference>
<proteinExistence type="predicted"/>
<reference evidence="2 3" key="1">
    <citation type="journal article" date="2014" name="Nat. Commun.">
        <title>Molecular traces of alternative social organization in a termite genome.</title>
        <authorList>
            <person name="Terrapon N."/>
            <person name="Li C."/>
            <person name="Robertson H.M."/>
            <person name="Ji L."/>
            <person name="Meng X."/>
            <person name="Booth W."/>
            <person name="Chen Z."/>
            <person name="Childers C.P."/>
            <person name="Glastad K.M."/>
            <person name="Gokhale K."/>
            <person name="Gowin J."/>
            <person name="Gronenberg W."/>
            <person name="Hermansen R.A."/>
            <person name="Hu H."/>
            <person name="Hunt B.G."/>
            <person name="Huylmans A.K."/>
            <person name="Khalil S.M."/>
            <person name="Mitchell R.D."/>
            <person name="Munoz-Torres M.C."/>
            <person name="Mustard J.A."/>
            <person name="Pan H."/>
            <person name="Reese J.T."/>
            <person name="Scharf M.E."/>
            <person name="Sun F."/>
            <person name="Vogel H."/>
            <person name="Xiao J."/>
            <person name="Yang W."/>
            <person name="Yang Z."/>
            <person name="Yang Z."/>
            <person name="Zhou J."/>
            <person name="Zhu J."/>
            <person name="Brent C.S."/>
            <person name="Elsik C.G."/>
            <person name="Goodisman M.A."/>
            <person name="Liberles D.A."/>
            <person name="Roe R.M."/>
            <person name="Vargo E.L."/>
            <person name="Vilcinskas A."/>
            <person name="Wang J."/>
            <person name="Bornberg-Bauer E."/>
            <person name="Korb J."/>
            <person name="Zhang G."/>
            <person name="Liebig J."/>
        </authorList>
    </citation>
    <scope>NUCLEOTIDE SEQUENCE [LARGE SCALE GENOMIC DNA]</scope>
    <source>
        <tissue evidence="2">Whole organism</tissue>
    </source>
</reference>
<name>A0A067QNH5_ZOONE</name>
<dbReference type="AlphaFoldDB" id="A0A067QNH5"/>
<dbReference type="InParanoid" id="A0A067QNH5"/>
<keyword evidence="1" id="KW-0175">Coiled coil</keyword>
<feature type="coiled-coil region" evidence="1">
    <location>
        <begin position="77"/>
        <end position="111"/>
    </location>
</feature>
<dbReference type="EMBL" id="KK853201">
    <property type="protein sequence ID" value="KDR09922.1"/>
    <property type="molecule type" value="Genomic_DNA"/>
</dbReference>
<evidence type="ECO:0000256" key="1">
    <source>
        <dbReference type="SAM" id="Coils"/>
    </source>
</evidence>
<dbReference type="Proteomes" id="UP000027135">
    <property type="component" value="Unassembled WGS sequence"/>
</dbReference>
<dbReference type="PANTHER" id="PTHR16234:SF5">
    <property type="entry name" value="AFG2-INTERACTING RIBOSOME MATURATION FACTOR"/>
    <property type="match status" value="1"/>
</dbReference>
<dbReference type="OrthoDB" id="6605214at2759"/>
<dbReference type="GO" id="GO:0005634">
    <property type="term" value="C:nucleus"/>
    <property type="evidence" value="ECO:0007669"/>
    <property type="project" value="TreeGrafter"/>
</dbReference>
<dbReference type="OMA" id="CLINYFS"/>
<organism evidence="2 3">
    <name type="scientific">Zootermopsis nevadensis</name>
    <name type="common">Dampwood termite</name>
    <dbReference type="NCBI Taxonomy" id="136037"/>
    <lineage>
        <taxon>Eukaryota</taxon>
        <taxon>Metazoa</taxon>
        <taxon>Ecdysozoa</taxon>
        <taxon>Arthropoda</taxon>
        <taxon>Hexapoda</taxon>
        <taxon>Insecta</taxon>
        <taxon>Pterygota</taxon>
        <taxon>Neoptera</taxon>
        <taxon>Polyneoptera</taxon>
        <taxon>Dictyoptera</taxon>
        <taxon>Blattodea</taxon>
        <taxon>Blattoidea</taxon>
        <taxon>Termitoidae</taxon>
        <taxon>Termopsidae</taxon>
        <taxon>Zootermopsis</taxon>
    </lineage>
</organism>
<gene>
    <name evidence="2" type="ORF">L798_00359</name>
</gene>
<evidence type="ECO:0000313" key="2">
    <source>
        <dbReference type="EMBL" id="KDR09922.1"/>
    </source>
</evidence>
<keyword evidence="3" id="KW-1185">Reference proteome</keyword>
<dbReference type="InterPro" id="IPR029159">
    <property type="entry name" value="CA109-like"/>
</dbReference>
<evidence type="ECO:0000313" key="3">
    <source>
        <dbReference type="Proteomes" id="UP000027135"/>
    </source>
</evidence>
<dbReference type="PANTHER" id="PTHR16234">
    <property type="entry name" value="SIMILAR TO HYPOTHETICAL PROTEIN FLJ20508"/>
    <property type="match status" value="1"/>
</dbReference>
<dbReference type="GO" id="GO:0005737">
    <property type="term" value="C:cytoplasm"/>
    <property type="evidence" value="ECO:0007669"/>
    <property type="project" value="TreeGrafter"/>
</dbReference>